<evidence type="ECO:0000313" key="3">
    <source>
        <dbReference type="EMBL" id="VAX43648.1"/>
    </source>
</evidence>
<keyword evidence="3" id="KW-0689">Ribosomal protein</keyword>
<name>A0A446ZGR1_ACICA</name>
<dbReference type="PANTHER" id="PTHR43648:SF1">
    <property type="entry name" value="ELECTRON TRANSFER FLAVOPROTEIN BETA SUBUNIT LYSINE METHYLTRANSFERASE"/>
    <property type="match status" value="1"/>
</dbReference>
<accession>A0A446ZGR1</accession>
<evidence type="ECO:0000313" key="4">
    <source>
        <dbReference type="Proteomes" id="UP000294355"/>
    </source>
</evidence>
<dbReference type="CDD" id="cd02440">
    <property type="entry name" value="AdoMet_MTases"/>
    <property type="match status" value="1"/>
</dbReference>
<dbReference type="Gene3D" id="3.40.50.150">
    <property type="entry name" value="Vaccinia Virus protein VP39"/>
    <property type="match status" value="1"/>
</dbReference>
<keyword evidence="1 3" id="KW-0489">Methyltransferase</keyword>
<dbReference type="GO" id="GO:0005840">
    <property type="term" value="C:ribosome"/>
    <property type="evidence" value="ECO:0007669"/>
    <property type="project" value="UniProtKB-KW"/>
</dbReference>
<protein>
    <submittedName>
        <fullName evidence="3">Ribosomal protein L11 methyltransferase</fullName>
        <ecNumber evidence="3">2.1.1.-</ecNumber>
    </submittedName>
</protein>
<dbReference type="GO" id="GO:0032259">
    <property type="term" value="P:methylation"/>
    <property type="evidence" value="ECO:0007669"/>
    <property type="project" value="UniProtKB-KW"/>
</dbReference>
<keyword evidence="3" id="KW-0687">Ribonucleoprotein</keyword>
<sequence>MVLPTFPESLAKQGFSGLTEGYSKNSNHNGMTLLCLLYKRIKRTLMSCTFQLTKAPEHLLQALHEVIPHCELMAQQLPETLISLWLIPPVFPTDRLDDEVIRRIWNDTPYWIFCWASGLAMAQWLLAEPHHVKGKVVLDFGAGSGVVAIAAKMAGAKRVICCDIDQISLAACRENALLNDVELEYLDDLYKAEQVDVLLAADVLYDQCNRFFLDEFLKFAPEVWVADSRVKNFSHPKYQKIDERSASTWPDLDEAKEFRNVSFYKTL</sequence>
<reference evidence="3 4" key="1">
    <citation type="submission" date="2018-08" db="EMBL/GenBank/DDBJ databases">
        <authorList>
            <person name="Gonzaga-Molto A."/>
        </authorList>
    </citation>
    <scope>NUCLEOTIDE SEQUENCE [LARGE SCALE GENOMIC DNA]</scope>
    <source>
        <strain evidence="3">Acinetobacter calcoaceticus str. 2117</strain>
    </source>
</reference>
<gene>
    <name evidence="3" type="primary">prmA_1</name>
    <name evidence="3" type="ORF">AC2117_00812</name>
</gene>
<dbReference type="SUPFAM" id="SSF53335">
    <property type="entry name" value="S-adenosyl-L-methionine-dependent methyltransferases"/>
    <property type="match status" value="1"/>
</dbReference>
<dbReference type="EMBL" id="LS999521">
    <property type="protein sequence ID" value="VAX43648.1"/>
    <property type="molecule type" value="Genomic_DNA"/>
</dbReference>
<dbReference type="Pfam" id="PF06325">
    <property type="entry name" value="PrmA"/>
    <property type="match status" value="1"/>
</dbReference>
<dbReference type="InterPro" id="IPR029063">
    <property type="entry name" value="SAM-dependent_MTases_sf"/>
</dbReference>
<dbReference type="EC" id="2.1.1.-" evidence="3"/>
<dbReference type="PANTHER" id="PTHR43648">
    <property type="entry name" value="ELECTRON TRANSFER FLAVOPROTEIN BETA SUBUNIT LYSINE METHYLTRANSFERASE"/>
    <property type="match status" value="1"/>
</dbReference>
<keyword evidence="2 3" id="KW-0808">Transferase</keyword>
<dbReference type="InterPro" id="IPR050078">
    <property type="entry name" value="Ribosomal_L11_MeTrfase_PrmA"/>
</dbReference>
<dbReference type="Proteomes" id="UP000294355">
    <property type="component" value="Chromosome"/>
</dbReference>
<proteinExistence type="predicted"/>
<organism evidence="3 4">
    <name type="scientific">Acinetobacter calcoaceticus</name>
    <dbReference type="NCBI Taxonomy" id="471"/>
    <lineage>
        <taxon>Bacteria</taxon>
        <taxon>Pseudomonadati</taxon>
        <taxon>Pseudomonadota</taxon>
        <taxon>Gammaproteobacteria</taxon>
        <taxon>Moraxellales</taxon>
        <taxon>Moraxellaceae</taxon>
        <taxon>Acinetobacter</taxon>
        <taxon>Acinetobacter calcoaceticus/baumannii complex</taxon>
    </lineage>
</organism>
<dbReference type="GO" id="GO:0016279">
    <property type="term" value="F:protein-lysine N-methyltransferase activity"/>
    <property type="evidence" value="ECO:0007669"/>
    <property type="project" value="TreeGrafter"/>
</dbReference>
<dbReference type="AlphaFoldDB" id="A0A446ZGR1"/>
<evidence type="ECO:0000256" key="2">
    <source>
        <dbReference type="ARBA" id="ARBA00022679"/>
    </source>
</evidence>
<evidence type="ECO:0000256" key="1">
    <source>
        <dbReference type="ARBA" id="ARBA00022603"/>
    </source>
</evidence>